<name>A0A2I4HIU8_JUGRE</name>
<dbReference type="GeneID" id="109018390"/>
<dbReference type="PANTHER" id="PTHR47723:SF21">
    <property type="entry name" value="POLYNUCLEOTIDYL TRANSFERASE, RIBONUCLEASE H-LIKE SUPERFAMILY PROTEIN"/>
    <property type="match status" value="1"/>
</dbReference>
<dbReference type="Gene3D" id="3.30.420.10">
    <property type="entry name" value="Ribonuclease H-like superfamily/Ribonuclease H"/>
    <property type="match status" value="1"/>
</dbReference>
<accession>A0A2I4HIU8</accession>
<gene>
    <name evidence="2" type="primary">LOC109018390</name>
</gene>
<dbReference type="Pfam" id="PF13456">
    <property type="entry name" value="RVT_3"/>
    <property type="match status" value="1"/>
</dbReference>
<dbReference type="KEGG" id="jre:109018390"/>
<dbReference type="InterPro" id="IPR044730">
    <property type="entry name" value="RNase_H-like_dom_plant"/>
</dbReference>
<proteinExistence type="predicted"/>
<dbReference type="AlphaFoldDB" id="A0A2I4HIU8"/>
<dbReference type="Gramene" id="Jr10_17840_p1">
    <property type="protein sequence ID" value="cds.Jr10_17840_p1"/>
    <property type="gene ID" value="Jr10_17840"/>
</dbReference>
<organism evidence="1 2">
    <name type="scientific">Juglans regia</name>
    <name type="common">English walnut</name>
    <dbReference type="NCBI Taxonomy" id="51240"/>
    <lineage>
        <taxon>Eukaryota</taxon>
        <taxon>Viridiplantae</taxon>
        <taxon>Streptophyta</taxon>
        <taxon>Embryophyta</taxon>
        <taxon>Tracheophyta</taxon>
        <taxon>Spermatophyta</taxon>
        <taxon>Magnoliopsida</taxon>
        <taxon>eudicotyledons</taxon>
        <taxon>Gunneridae</taxon>
        <taxon>Pentapetalae</taxon>
        <taxon>rosids</taxon>
        <taxon>fabids</taxon>
        <taxon>Fagales</taxon>
        <taxon>Juglandaceae</taxon>
        <taxon>Juglans</taxon>
    </lineage>
</organism>
<dbReference type="GO" id="GO:0004523">
    <property type="term" value="F:RNA-DNA hybrid ribonuclease activity"/>
    <property type="evidence" value="ECO:0007669"/>
    <property type="project" value="InterPro"/>
</dbReference>
<dbReference type="PANTHER" id="PTHR47723">
    <property type="entry name" value="OS05G0353850 PROTEIN"/>
    <property type="match status" value="1"/>
</dbReference>
<evidence type="ECO:0000313" key="2">
    <source>
        <dbReference type="RefSeq" id="XP_018856088.1"/>
    </source>
</evidence>
<evidence type="ECO:0000313" key="1">
    <source>
        <dbReference type="Proteomes" id="UP000235220"/>
    </source>
</evidence>
<dbReference type="InterPro" id="IPR036397">
    <property type="entry name" value="RNaseH_sf"/>
</dbReference>
<dbReference type="OrthoDB" id="1906820at2759"/>
<protein>
    <submittedName>
        <fullName evidence="2">Uncharacterized protein LOC109018390</fullName>
    </submittedName>
</protein>
<dbReference type="InterPro" id="IPR012337">
    <property type="entry name" value="RNaseH-like_sf"/>
</dbReference>
<dbReference type="GO" id="GO:0003676">
    <property type="term" value="F:nucleic acid binding"/>
    <property type="evidence" value="ECO:0007669"/>
    <property type="project" value="InterPro"/>
</dbReference>
<dbReference type="RefSeq" id="XP_018856088.1">
    <property type="nucleotide sequence ID" value="XM_019000543.1"/>
</dbReference>
<dbReference type="InterPro" id="IPR053151">
    <property type="entry name" value="RNase_H-like"/>
</dbReference>
<keyword evidence="1" id="KW-1185">Reference proteome</keyword>
<dbReference type="SUPFAM" id="SSF53098">
    <property type="entry name" value="Ribonuclease H-like"/>
    <property type="match status" value="1"/>
</dbReference>
<dbReference type="Proteomes" id="UP000235220">
    <property type="component" value="Chromosome 10"/>
</dbReference>
<reference evidence="2" key="1">
    <citation type="submission" date="2025-08" db="UniProtKB">
        <authorList>
            <consortium name="RefSeq"/>
        </authorList>
    </citation>
    <scope>IDENTIFICATION</scope>
    <source>
        <tissue evidence="2">Leaves</tissue>
    </source>
</reference>
<dbReference type="CDD" id="cd06222">
    <property type="entry name" value="RNase_H_like"/>
    <property type="match status" value="1"/>
</dbReference>
<dbReference type="InterPro" id="IPR002156">
    <property type="entry name" value="RNaseH_domain"/>
</dbReference>
<sequence length="220" mass="24809">MESKAIQEFAVVASKIWWRRNTLVFKGVFAHPKVIVQEARTTLDVLDEEISNQGDRANKICTSVEVWQAPPLAWIKLNWDSAVDKARGLVGVGVVVRNSSRKIIATLRTKKHLYPDPLLVEAFEALKMVQFGLELGLTQIIIERDSLQVINNLRRDKEGCNSTSMYVHEAKQLLGNFAKWEVSHVRRNGNSLAHLLAKDALSSYDHIVMLEDLPPCIQLG</sequence>